<keyword evidence="4 6" id="KW-1133">Transmembrane helix</keyword>
<evidence type="ECO:0000256" key="5">
    <source>
        <dbReference type="ARBA" id="ARBA00023136"/>
    </source>
</evidence>
<evidence type="ECO:0000256" key="6">
    <source>
        <dbReference type="SAM" id="Phobius"/>
    </source>
</evidence>
<comment type="caution">
    <text evidence="7">The sequence shown here is derived from an EMBL/GenBank/DDBJ whole genome shotgun (WGS) entry which is preliminary data.</text>
</comment>
<evidence type="ECO:0000313" key="7">
    <source>
        <dbReference type="EMBL" id="NKY38853.1"/>
    </source>
</evidence>
<dbReference type="PRINTS" id="PR00758">
    <property type="entry name" value="ARSENICPUMP"/>
</dbReference>
<evidence type="ECO:0000256" key="2">
    <source>
        <dbReference type="ARBA" id="ARBA00022475"/>
    </source>
</evidence>
<gene>
    <name evidence="7" type="ORF">HGA02_04715</name>
</gene>
<keyword evidence="3 6" id="KW-0812">Transmembrane</keyword>
<dbReference type="Pfam" id="PF02040">
    <property type="entry name" value="ArsB"/>
    <property type="match status" value="1"/>
</dbReference>
<keyword evidence="5 6" id="KW-0472">Membrane</keyword>
<reference evidence="7 8" key="1">
    <citation type="submission" date="2020-04" db="EMBL/GenBank/DDBJ databases">
        <title>MicrobeNet Type strains.</title>
        <authorList>
            <person name="Nicholson A.C."/>
        </authorList>
    </citation>
    <scope>NUCLEOTIDE SEQUENCE [LARGE SCALE GENOMIC DNA]</scope>
    <source>
        <strain evidence="7 8">ATCC BAA-787</strain>
    </source>
</reference>
<dbReference type="InterPro" id="IPR000802">
    <property type="entry name" value="Arsenical_pump_ArsB"/>
</dbReference>
<accession>A0ABX1K1I6</accession>
<keyword evidence="8" id="KW-1185">Reference proteome</keyword>
<feature type="transmembrane region" description="Helical" evidence="6">
    <location>
        <begin position="49"/>
        <end position="73"/>
    </location>
</feature>
<protein>
    <submittedName>
        <fullName evidence="7">Citrate transporter</fullName>
    </submittedName>
</protein>
<evidence type="ECO:0000256" key="3">
    <source>
        <dbReference type="ARBA" id="ARBA00022692"/>
    </source>
</evidence>
<name>A0ABX1K1I6_9CELL</name>
<comment type="subcellular location">
    <subcellularLocation>
        <location evidence="1">Cell membrane</location>
        <topology evidence="1">Multi-pass membrane protein</topology>
    </subcellularLocation>
</comment>
<sequence length="75" mass="7751">LEPAAAGDPLRLAALLIGTGAGPLLTPWGSLATVLWWHRCRQVMLDVPARTIVLQGALLAPPVVVLAVLGLAATH</sequence>
<evidence type="ECO:0000256" key="1">
    <source>
        <dbReference type="ARBA" id="ARBA00004651"/>
    </source>
</evidence>
<feature type="non-terminal residue" evidence="7">
    <location>
        <position position="1"/>
    </location>
</feature>
<organism evidence="7 8">
    <name type="scientific">Cellulomonas septica</name>
    <dbReference type="NCBI Taxonomy" id="285080"/>
    <lineage>
        <taxon>Bacteria</taxon>
        <taxon>Bacillati</taxon>
        <taxon>Actinomycetota</taxon>
        <taxon>Actinomycetes</taxon>
        <taxon>Micrococcales</taxon>
        <taxon>Cellulomonadaceae</taxon>
        <taxon>Cellulomonas</taxon>
    </lineage>
</organism>
<evidence type="ECO:0000313" key="8">
    <source>
        <dbReference type="Proteomes" id="UP000777774"/>
    </source>
</evidence>
<dbReference type="RefSeq" id="WP_281357104.1">
    <property type="nucleotide sequence ID" value="NZ_JAAXOY010000066.1"/>
</dbReference>
<proteinExistence type="predicted"/>
<feature type="transmembrane region" description="Helical" evidence="6">
    <location>
        <begin position="12"/>
        <end position="37"/>
    </location>
</feature>
<dbReference type="Proteomes" id="UP000777774">
    <property type="component" value="Unassembled WGS sequence"/>
</dbReference>
<dbReference type="EMBL" id="JAAXOY010000066">
    <property type="protein sequence ID" value="NKY38853.1"/>
    <property type="molecule type" value="Genomic_DNA"/>
</dbReference>
<evidence type="ECO:0000256" key="4">
    <source>
        <dbReference type="ARBA" id="ARBA00022989"/>
    </source>
</evidence>
<keyword evidence="2" id="KW-1003">Cell membrane</keyword>